<keyword evidence="4" id="KW-0808">Transferase</keyword>
<feature type="domain" description="Protein kinase" evidence="3">
    <location>
        <begin position="348"/>
        <end position="507"/>
    </location>
</feature>
<gene>
    <name evidence="4" type="ORF">IV203_011485</name>
</gene>
<dbReference type="EMBL" id="JAGRRH010000019">
    <property type="protein sequence ID" value="KAG7348888.1"/>
    <property type="molecule type" value="Genomic_DNA"/>
</dbReference>
<reference evidence="4" key="1">
    <citation type="journal article" date="2021" name="Sci. Rep.">
        <title>Diploid genomic architecture of Nitzschia inconspicua, an elite biomass production diatom.</title>
        <authorList>
            <person name="Oliver A."/>
            <person name="Podell S."/>
            <person name="Pinowska A."/>
            <person name="Traller J.C."/>
            <person name="Smith S.R."/>
            <person name="McClure R."/>
            <person name="Beliaev A."/>
            <person name="Bohutskyi P."/>
            <person name="Hill E.A."/>
            <person name="Rabines A."/>
            <person name="Zheng H."/>
            <person name="Allen L.Z."/>
            <person name="Kuo A."/>
            <person name="Grigoriev I.V."/>
            <person name="Allen A.E."/>
            <person name="Hazlebeck D."/>
            <person name="Allen E.E."/>
        </authorList>
    </citation>
    <scope>NUCLEOTIDE SEQUENCE</scope>
    <source>
        <strain evidence="4">Hildebrandi</strain>
    </source>
</reference>
<name>A0A9K3KTR3_9STRA</name>
<reference evidence="4" key="2">
    <citation type="submission" date="2021-04" db="EMBL/GenBank/DDBJ databases">
        <authorList>
            <person name="Podell S."/>
        </authorList>
    </citation>
    <scope>NUCLEOTIDE SEQUENCE</scope>
    <source>
        <strain evidence="4">Hildebrandi</strain>
    </source>
</reference>
<evidence type="ECO:0000259" key="3">
    <source>
        <dbReference type="PROSITE" id="PS50011"/>
    </source>
</evidence>
<dbReference type="PROSITE" id="PS00107">
    <property type="entry name" value="PROTEIN_KINASE_ATP"/>
    <property type="match status" value="1"/>
</dbReference>
<sequence>MNSTTTSEIDQVIRKIEEVEEDIRNVEAKIEEVEHKLGQDDLKESDIEYYREEKKQLRDKEKQLREKESDLRQERKPQMSNWLMDGRPPLHLNTKTDDELRVQQQSTLERVTPQYSPALVGKRELFKLKQDKKFITFEGKDDQPSILSNVEASELVTKCTDHQVVAFIMPYLQGIIWESGNNYFVYNSEEYKWVETSTETSAFNEKPDLLVSHPAFVKKKSPFKCNDENLKKMRRLNDRYGILAAWKLRSFIGLTCEAKQNISNSAFGEVINYGAHICHGRHGPTRTRLLLFDKKELWLIEIVNGGVSQVVRCKWTDGGSRTLLQEFILQNWLVKVIDQSCKQFGLAIECDSYLGSGAFGYVFKAKRVSDGKQLALKVTGWEEKYILRLELEYRRMEKAHLVCPEEVMGVEEDGFAVFEHGAAILLSDVGDHYSRLDPQSIMDSLKYLHQNRILHGDARLENVVCLNGKPCWIDFAESSFEFAPMSQAAECEQLRESILDRFRYNAL</sequence>
<dbReference type="AlphaFoldDB" id="A0A9K3KTR3"/>
<dbReference type="PROSITE" id="PS50011">
    <property type="entry name" value="PROTEIN_KINASE_DOM"/>
    <property type="match status" value="1"/>
</dbReference>
<comment type="caution">
    <text evidence="4">The sequence shown here is derived from an EMBL/GenBank/DDBJ whole genome shotgun (WGS) entry which is preliminary data.</text>
</comment>
<organism evidence="4 5">
    <name type="scientific">Nitzschia inconspicua</name>
    <dbReference type="NCBI Taxonomy" id="303405"/>
    <lineage>
        <taxon>Eukaryota</taxon>
        <taxon>Sar</taxon>
        <taxon>Stramenopiles</taxon>
        <taxon>Ochrophyta</taxon>
        <taxon>Bacillariophyta</taxon>
        <taxon>Bacillariophyceae</taxon>
        <taxon>Bacillariophycidae</taxon>
        <taxon>Bacillariales</taxon>
        <taxon>Bacillariaceae</taxon>
        <taxon>Nitzschia</taxon>
    </lineage>
</organism>
<keyword evidence="1" id="KW-0067">ATP-binding</keyword>
<keyword evidence="4" id="KW-0418">Kinase</keyword>
<dbReference type="GO" id="GO:0005524">
    <property type="term" value="F:ATP binding"/>
    <property type="evidence" value="ECO:0007669"/>
    <property type="project" value="UniProtKB-UniRule"/>
</dbReference>
<evidence type="ECO:0000256" key="1">
    <source>
        <dbReference type="PROSITE-ProRule" id="PRU10141"/>
    </source>
</evidence>
<dbReference type="InterPro" id="IPR017441">
    <property type="entry name" value="Protein_kinase_ATP_BS"/>
</dbReference>
<dbReference type="OrthoDB" id="2097557at2759"/>
<keyword evidence="5" id="KW-1185">Reference proteome</keyword>
<dbReference type="InterPro" id="IPR000719">
    <property type="entry name" value="Prot_kinase_dom"/>
</dbReference>
<evidence type="ECO:0000313" key="5">
    <source>
        <dbReference type="Proteomes" id="UP000693970"/>
    </source>
</evidence>
<keyword evidence="1" id="KW-0547">Nucleotide-binding</keyword>
<feature type="region of interest" description="Disordered" evidence="2">
    <location>
        <begin position="54"/>
        <end position="94"/>
    </location>
</feature>
<feature type="binding site" evidence="1">
    <location>
        <position position="377"/>
    </location>
    <ligand>
        <name>ATP</name>
        <dbReference type="ChEBI" id="CHEBI:30616"/>
    </ligand>
</feature>
<proteinExistence type="predicted"/>
<protein>
    <submittedName>
        <fullName evidence="4">Protein kinase domain containing protein</fullName>
    </submittedName>
</protein>
<feature type="compositionally biased region" description="Basic and acidic residues" evidence="2">
    <location>
        <begin position="54"/>
        <end position="77"/>
    </location>
</feature>
<dbReference type="GO" id="GO:0004672">
    <property type="term" value="F:protein kinase activity"/>
    <property type="evidence" value="ECO:0007669"/>
    <property type="project" value="InterPro"/>
</dbReference>
<accession>A0A9K3KTR3</accession>
<evidence type="ECO:0000256" key="2">
    <source>
        <dbReference type="SAM" id="MobiDB-lite"/>
    </source>
</evidence>
<dbReference type="Proteomes" id="UP000693970">
    <property type="component" value="Unassembled WGS sequence"/>
</dbReference>
<evidence type="ECO:0000313" key="4">
    <source>
        <dbReference type="EMBL" id="KAG7348888.1"/>
    </source>
</evidence>